<dbReference type="EnsemblMetazoa" id="GPAI008824-RA">
    <property type="protein sequence ID" value="GPAI008824-PA"/>
    <property type="gene ID" value="GPAI008824"/>
</dbReference>
<accession>A0A1A9ZAM7</accession>
<evidence type="ECO:0000313" key="1">
    <source>
        <dbReference type="EnsemblMetazoa" id="GPAI008824-PA"/>
    </source>
</evidence>
<reference evidence="2" key="1">
    <citation type="submission" date="2014-03" db="EMBL/GenBank/DDBJ databases">
        <authorList>
            <person name="Aksoy S."/>
            <person name="Warren W."/>
            <person name="Wilson R.K."/>
        </authorList>
    </citation>
    <scope>NUCLEOTIDE SEQUENCE [LARGE SCALE GENOMIC DNA]</scope>
    <source>
        <strain evidence="2">IAEA</strain>
    </source>
</reference>
<evidence type="ECO:0000313" key="2">
    <source>
        <dbReference type="Proteomes" id="UP000092445"/>
    </source>
</evidence>
<dbReference type="AlphaFoldDB" id="A0A1A9ZAM7"/>
<reference evidence="1" key="2">
    <citation type="submission" date="2020-05" db="UniProtKB">
        <authorList>
            <consortium name="EnsemblMetazoa"/>
        </authorList>
    </citation>
    <scope>IDENTIFICATION</scope>
    <source>
        <strain evidence="1">IAEA</strain>
    </source>
</reference>
<dbReference type="VEuPathDB" id="VectorBase:GPAI008824"/>
<organism evidence="1 2">
    <name type="scientific">Glossina pallidipes</name>
    <name type="common">Tsetse fly</name>
    <dbReference type="NCBI Taxonomy" id="7398"/>
    <lineage>
        <taxon>Eukaryota</taxon>
        <taxon>Metazoa</taxon>
        <taxon>Ecdysozoa</taxon>
        <taxon>Arthropoda</taxon>
        <taxon>Hexapoda</taxon>
        <taxon>Insecta</taxon>
        <taxon>Pterygota</taxon>
        <taxon>Neoptera</taxon>
        <taxon>Endopterygota</taxon>
        <taxon>Diptera</taxon>
        <taxon>Brachycera</taxon>
        <taxon>Muscomorpha</taxon>
        <taxon>Hippoboscoidea</taxon>
        <taxon>Glossinidae</taxon>
        <taxon>Glossina</taxon>
    </lineage>
</organism>
<name>A0A1A9ZAM7_GLOPL</name>
<keyword evidence="2" id="KW-1185">Reference proteome</keyword>
<proteinExistence type="predicted"/>
<dbReference type="Proteomes" id="UP000092445">
    <property type="component" value="Unassembled WGS sequence"/>
</dbReference>
<sequence length="101" mass="12211">MNMHSIRDEYKSCLVILHNLTFYASCKRARLLHFLRKQLFEFRANRSVWDFHFICREKEQNARNKTTISMSHILLNKVTTNKYEGAEMFNIRIDYVVKIHS</sequence>
<protein>
    <submittedName>
        <fullName evidence="1">Uncharacterized protein</fullName>
    </submittedName>
</protein>